<protein>
    <recommendedName>
        <fullName evidence="4">NodB homology domain-containing protein</fullName>
    </recommendedName>
</protein>
<feature type="chain" id="PRO_5021253584" description="NodB homology domain-containing protein" evidence="3">
    <location>
        <begin position="19"/>
        <end position="386"/>
    </location>
</feature>
<reference evidence="5 6" key="1">
    <citation type="journal article" date="2019" name="Sci. Rep.">
        <title>Comparative genomics of chytrid fungi reveal insights into the obligate biotrophic and pathogenic lifestyle of Synchytrium endobioticum.</title>
        <authorList>
            <person name="van de Vossenberg B.T.L.H."/>
            <person name="Warris S."/>
            <person name="Nguyen H.D.T."/>
            <person name="van Gent-Pelzer M.P.E."/>
            <person name="Joly D.L."/>
            <person name="van de Geest H.C."/>
            <person name="Bonants P.J.M."/>
            <person name="Smith D.S."/>
            <person name="Levesque C.A."/>
            <person name="van der Lee T.A.J."/>
        </authorList>
    </citation>
    <scope>NUCLEOTIDE SEQUENCE [LARGE SCALE GENOMIC DNA]</scope>
    <source>
        <strain evidence="5 6">JEL517</strain>
    </source>
</reference>
<dbReference type="GeneID" id="42006282"/>
<dbReference type="SUPFAM" id="SSF88713">
    <property type="entry name" value="Glycoside hydrolase/deacetylase"/>
    <property type="match status" value="1"/>
</dbReference>
<dbReference type="AlphaFoldDB" id="A0A507C0Y3"/>
<sequence length="386" mass="40832">MIGKVLISSFALATTVSALWNPSTASPTAWQYPTQDVVVEADPTITGNVLLFTFLKIQDAMYNLNGIPTTVSVVPQLALYTSPGVITTGPNGTRMIAALTFDDGPSLGNSELLYDRLDAHPDVTLFVVGSRVFDAPVLLLRAHKAGIAICAHTWSHPYFSTLDNKVILAEMEWTSSIFEDVIGMRPVCVRPPFGDLDARSESVLTAAGYLRIYMWSQDSTDSADGATTATTLSTMKTFLDQQVAGTLNGEQGGIFLQHDLLPVLDYALSKGLKIVPACVLMRTGIRYRVNGTVVNMTPSSANPVMASPSLMLKASAVAFPIKTSAMASPTANVKPVLMGSPTPKMKSAQPFAIVTPSTQSAFASSGASLTGSGVSIAVLLLAVLLV</sequence>
<dbReference type="RefSeq" id="XP_031023010.1">
    <property type="nucleotide sequence ID" value="XM_031170985.1"/>
</dbReference>
<dbReference type="GO" id="GO:0009272">
    <property type="term" value="P:fungal-type cell wall biogenesis"/>
    <property type="evidence" value="ECO:0007669"/>
    <property type="project" value="UniProtKB-ARBA"/>
</dbReference>
<dbReference type="GO" id="GO:0016020">
    <property type="term" value="C:membrane"/>
    <property type="evidence" value="ECO:0007669"/>
    <property type="project" value="TreeGrafter"/>
</dbReference>
<dbReference type="GO" id="GO:0046872">
    <property type="term" value="F:metal ion binding"/>
    <property type="evidence" value="ECO:0007669"/>
    <property type="project" value="UniProtKB-KW"/>
</dbReference>
<feature type="domain" description="NodB homology" evidence="4">
    <location>
        <begin position="95"/>
        <end position="288"/>
    </location>
</feature>
<feature type="signal peptide" evidence="3">
    <location>
        <begin position="1"/>
        <end position="18"/>
    </location>
</feature>
<evidence type="ECO:0000313" key="6">
    <source>
        <dbReference type="Proteomes" id="UP000319731"/>
    </source>
</evidence>
<dbReference type="Pfam" id="PF01522">
    <property type="entry name" value="Polysacc_deac_1"/>
    <property type="match status" value="1"/>
</dbReference>
<name>A0A507C0Y3_9FUNG</name>
<keyword evidence="6" id="KW-1185">Reference proteome</keyword>
<dbReference type="GO" id="GO:0005975">
    <property type="term" value="P:carbohydrate metabolic process"/>
    <property type="evidence" value="ECO:0007669"/>
    <property type="project" value="InterPro"/>
</dbReference>
<evidence type="ECO:0000256" key="1">
    <source>
        <dbReference type="ARBA" id="ARBA00022723"/>
    </source>
</evidence>
<dbReference type="InterPro" id="IPR002509">
    <property type="entry name" value="NODB_dom"/>
</dbReference>
<keyword evidence="2" id="KW-0378">Hydrolase</keyword>
<evidence type="ECO:0000313" key="5">
    <source>
        <dbReference type="EMBL" id="TPX31636.1"/>
    </source>
</evidence>
<evidence type="ECO:0000256" key="3">
    <source>
        <dbReference type="SAM" id="SignalP"/>
    </source>
</evidence>
<keyword evidence="3" id="KW-0732">Signal</keyword>
<dbReference type="PROSITE" id="PS51677">
    <property type="entry name" value="NODB"/>
    <property type="match status" value="1"/>
</dbReference>
<dbReference type="GO" id="GO:0004099">
    <property type="term" value="F:chitin deacetylase activity"/>
    <property type="evidence" value="ECO:0007669"/>
    <property type="project" value="TreeGrafter"/>
</dbReference>
<dbReference type="EMBL" id="QEAO01000041">
    <property type="protein sequence ID" value="TPX31636.1"/>
    <property type="molecule type" value="Genomic_DNA"/>
</dbReference>
<gene>
    <name evidence="5" type="ORF">SmJEL517_g05057</name>
</gene>
<dbReference type="InterPro" id="IPR011330">
    <property type="entry name" value="Glyco_hydro/deAcase_b/a-brl"/>
</dbReference>
<dbReference type="PANTHER" id="PTHR10587:SF133">
    <property type="entry name" value="CHITIN DEACETYLASE 1-RELATED"/>
    <property type="match status" value="1"/>
</dbReference>
<accession>A0A507C0Y3</accession>
<proteinExistence type="predicted"/>
<dbReference type="PANTHER" id="PTHR10587">
    <property type="entry name" value="GLYCOSYL TRANSFERASE-RELATED"/>
    <property type="match status" value="1"/>
</dbReference>
<dbReference type="InterPro" id="IPR050248">
    <property type="entry name" value="Polysacc_deacetylase_ArnD"/>
</dbReference>
<dbReference type="Proteomes" id="UP000319731">
    <property type="component" value="Unassembled WGS sequence"/>
</dbReference>
<evidence type="ECO:0000259" key="4">
    <source>
        <dbReference type="PROSITE" id="PS51677"/>
    </source>
</evidence>
<comment type="caution">
    <text evidence="5">The sequence shown here is derived from an EMBL/GenBank/DDBJ whole genome shotgun (WGS) entry which is preliminary data.</text>
</comment>
<organism evidence="5 6">
    <name type="scientific">Synchytrium microbalum</name>
    <dbReference type="NCBI Taxonomy" id="1806994"/>
    <lineage>
        <taxon>Eukaryota</taxon>
        <taxon>Fungi</taxon>
        <taxon>Fungi incertae sedis</taxon>
        <taxon>Chytridiomycota</taxon>
        <taxon>Chytridiomycota incertae sedis</taxon>
        <taxon>Chytridiomycetes</taxon>
        <taxon>Synchytriales</taxon>
        <taxon>Synchytriaceae</taxon>
        <taxon>Synchytrium</taxon>
    </lineage>
</organism>
<dbReference type="Gene3D" id="3.20.20.370">
    <property type="entry name" value="Glycoside hydrolase/deacetylase"/>
    <property type="match status" value="1"/>
</dbReference>
<dbReference type="OrthoDB" id="5547340at2759"/>
<evidence type="ECO:0000256" key="2">
    <source>
        <dbReference type="ARBA" id="ARBA00022801"/>
    </source>
</evidence>
<keyword evidence="1" id="KW-0479">Metal-binding</keyword>